<gene>
    <name evidence="1" type="ORF">SO802_033622</name>
</gene>
<comment type="caution">
    <text evidence="1">The sequence shown here is derived from an EMBL/GenBank/DDBJ whole genome shotgun (WGS) entry which is preliminary data.</text>
</comment>
<evidence type="ECO:0000313" key="1">
    <source>
        <dbReference type="EMBL" id="KAK9984097.1"/>
    </source>
</evidence>
<dbReference type="AlphaFoldDB" id="A0AAW2BGB4"/>
<organism evidence="1 2">
    <name type="scientific">Lithocarpus litseifolius</name>
    <dbReference type="NCBI Taxonomy" id="425828"/>
    <lineage>
        <taxon>Eukaryota</taxon>
        <taxon>Viridiplantae</taxon>
        <taxon>Streptophyta</taxon>
        <taxon>Embryophyta</taxon>
        <taxon>Tracheophyta</taxon>
        <taxon>Spermatophyta</taxon>
        <taxon>Magnoliopsida</taxon>
        <taxon>eudicotyledons</taxon>
        <taxon>Gunneridae</taxon>
        <taxon>Pentapetalae</taxon>
        <taxon>rosids</taxon>
        <taxon>fabids</taxon>
        <taxon>Fagales</taxon>
        <taxon>Fagaceae</taxon>
        <taxon>Lithocarpus</taxon>
    </lineage>
</organism>
<proteinExistence type="predicted"/>
<sequence>MSQLNSKSSNTHTRFRPGEQLLQCLNPLHLLLSSGTGDPSRRCAAAHVVYRADATAPDLRCPLLKVQAKPRSP</sequence>
<name>A0AAW2BGB4_9ROSI</name>
<dbReference type="EMBL" id="JAZDWU010000012">
    <property type="protein sequence ID" value="KAK9984097.1"/>
    <property type="molecule type" value="Genomic_DNA"/>
</dbReference>
<evidence type="ECO:0000313" key="2">
    <source>
        <dbReference type="Proteomes" id="UP001459277"/>
    </source>
</evidence>
<keyword evidence="2" id="KW-1185">Reference proteome</keyword>
<reference evidence="1 2" key="1">
    <citation type="submission" date="2024-01" db="EMBL/GenBank/DDBJ databases">
        <title>A telomere-to-telomere, gap-free genome of sweet tea (Lithocarpus litseifolius).</title>
        <authorList>
            <person name="Zhou J."/>
        </authorList>
    </citation>
    <scope>NUCLEOTIDE SEQUENCE [LARGE SCALE GENOMIC DNA]</scope>
    <source>
        <strain evidence="1">Zhou-2022a</strain>
        <tissue evidence="1">Leaf</tissue>
    </source>
</reference>
<protein>
    <submittedName>
        <fullName evidence="1">Uncharacterized protein</fullName>
    </submittedName>
</protein>
<dbReference type="Proteomes" id="UP001459277">
    <property type="component" value="Unassembled WGS sequence"/>
</dbReference>
<accession>A0AAW2BGB4</accession>